<feature type="compositionally biased region" description="Polar residues" evidence="1">
    <location>
        <begin position="184"/>
        <end position="201"/>
    </location>
</feature>
<evidence type="ECO:0000256" key="1">
    <source>
        <dbReference type="SAM" id="MobiDB-lite"/>
    </source>
</evidence>
<dbReference type="InterPro" id="IPR007131">
    <property type="entry name" value="SHD1"/>
</dbReference>
<dbReference type="EMBL" id="QPEX01000010">
    <property type="protein sequence ID" value="RCS54230.1"/>
    <property type="molecule type" value="Genomic_DNA"/>
</dbReference>
<evidence type="ECO:0000313" key="4">
    <source>
        <dbReference type="EMBL" id="RCS54230.1"/>
    </source>
</evidence>
<keyword evidence="2" id="KW-0732">Signal</keyword>
<dbReference type="GO" id="GO:0030674">
    <property type="term" value="F:protein-macromolecule adaptor activity"/>
    <property type="evidence" value="ECO:0007669"/>
    <property type="project" value="InterPro"/>
</dbReference>
<evidence type="ECO:0000259" key="3">
    <source>
        <dbReference type="Pfam" id="PF03983"/>
    </source>
</evidence>
<feature type="chain" id="PRO_5016777130" description="SLA1 homology domain-containing protein" evidence="2">
    <location>
        <begin position="23"/>
        <end position="363"/>
    </location>
</feature>
<accession>A0A368KUY0</accession>
<dbReference type="GO" id="GO:0042802">
    <property type="term" value="F:identical protein binding"/>
    <property type="evidence" value="ECO:0007669"/>
    <property type="project" value="InterPro"/>
</dbReference>
<feature type="compositionally biased region" description="Polar residues" evidence="1">
    <location>
        <begin position="260"/>
        <end position="277"/>
    </location>
</feature>
<comment type="caution">
    <text evidence="4">The sequence shown here is derived from an EMBL/GenBank/DDBJ whole genome shotgun (WGS) entry which is preliminary data.</text>
</comment>
<reference evidence="4 5" key="1">
    <citation type="submission" date="2018-07" db="EMBL/GenBank/DDBJ databases">
        <title>Comparative genomes isolates from brazilian mangrove.</title>
        <authorList>
            <person name="De Araujo J.E."/>
            <person name="Taketani R.G."/>
            <person name="Silva M.C.P."/>
            <person name="Lourenco M.V."/>
            <person name="Oliveira V.M."/>
            <person name="Andreote F.D."/>
        </authorList>
    </citation>
    <scope>NUCLEOTIDE SEQUENCE [LARGE SCALE GENOMIC DNA]</scope>
    <source>
        <strain evidence="4 5">HEX PRIS-MGV</strain>
    </source>
</reference>
<feature type="signal peptide" evidence="2">
    <location>
        <begin position="1"/>
        <end position="22"/>
    </location>
</feature>
<protein>
    <recommendedName>
        <fullName evidence="3">SLA1 homology domain-containing protein</fullName>
    </recommendedName>
</protein>
<feature type="region of interest" description="Disordered" evidence="1">
    <location>
        <begin position="71"/>
        <end position="90"/>
    </location>
</feature>
<evidence type="ECO:0000313" key="5">
    <source>
        <dbReference type="Proteomes" id="UP000253562"/>
    </source>
</evidence>
<feature type="compositionally biased region" description="Basic and acidic residues" evidence="1">
    <location>
        <begin position="239"/>
        <end position="257"/>
    </location>
</feature>
<proteinExistence type="predicted"/>
<gene>
    <name evidence="4" type="ORF">DTL42_03525</name>
</gene>
<dbReference type="OrthoDB" id="292062at2"/>
<dbReference type="AlphaFoldDB" id="A0A368KUY0"/>
<dbReference type="RefSeq" id="WP_114367296.1">
    <property type="nucleotide sequence ID" value="NZ_QPEX01000010.1"/>
</dbReference>
<feature type="domain" description="SLA1 homology" evidence="3">
    <location>
        <begin position="21"/>
        <end position="79"/>
    </location>
</feature>
<feature type="region of interest" description="Disordered" evidence="1">
    <location>
        <begin position="238"/>
        <end position="277"/>
    </location>
</feature>
<sequence>MVASRFLFACLLSCLFLTAATAAEVRTWTDTSGKTLTGKFVEFVDGNKVRIDSNGKSYDISIDRFSNSDKEYLEEQKEEEASSSARPRRSNLKGWREWTDDQGTQIKAKYVRMFDGHVILLQGKTPHKVPFYKMSEEDQAYLRAELTALGEQDSIPPKPVEPVGNGEPGSSNPTMGGPAYTPPEITQPSNNNYEPTRLGNQTAAYEPPKTAAEIAAENQKIEEARRREAEKLAYANQKQLEHEAEEARRAKQKEREQQQVASNTRPPRFSGPSNSNFGPSQEVVDHYYCSSCNKTVSSNVKAGDRCPHCGIVFDYKEGDNGTKTYANNSSSSGSFRIRNIGKIIGGISALLGLLYAGFRKLVG</sequence>
<organism evidence="4 5">
    <name type="scientific">Bremerella cremea</name>
    <dbReference type="NCBI Taxonomy" id="1031537"/>
    <lineage>
        <taxon>Bacteria</taxon>
        <taxon>Pseudomonadati</taxon>
        <taxon>Planctomycetota</taxon>
        <taxon>Planctomycetia</taxon>
        <taxon>Pirellulales</taxon>
        <taxon>Pirellulaceae</taxon>
        <taxon>Bremerella</taxon>
    </lineage>
</organism>
<evidence type="ECO:0000256" key="2">
    <source>
        <dbReference type="SAM" id="SignalP"/>
    </source>
</evidence>
<dbReference type="Gene3D" id="2.30.30.700">
    <property type="entry name" value="SLA1 homology domain 1"/>
    <property type="match status" value="2"/>
</dbReference>
<dbReference type="Pfam" id="PF03983">
    <property type="entry name" value="SHD1"/>
    <property type="match status" value="1"/>
</dbReference>
<dbReference type="GO" id="GO:0008092">
    <property type="term" value="F:cytoskeletal protein binding"/>
    <property type="evidence" value="ECO:0007669"/>
    <property type="project" value="InterPro"/>
</dbReference>
<dbReference type="Proteomes" id="UP000253562">
    <property type="component" value="Unassembled WGS sequence"/>
</dbReference>
<feature type="region of interest" description="Disordered" evidence="1">
    <location>
        <begin position="149"/>
        <end position="201"/>
    </location>
</feature>
<name>A0A368KUY0_9BACT</name>
<dbReference type="GO" id="GO:0043130">
    <property type="term" value="F:ubiquitin binding"/>
    <property type="evidence" value="ECO:0007669"/>
    <property type="project" value="InterPro"/>
</dbReference>